<sequence length="29" mass="3512">MAPLQPRRVRIHTHLELQYYFNVLRTSAT</sequence>
<evidence type="ECO:0000313" key="2">
    <source>
        <dbReference type="Proteomes" id="UP000219271"/>
    </source>
</evidence>
<dbReference type="AlphaFoldDB" id="A0A286BRY3"/>
<reference evidence="2" key="1">
    <citation type="submission" date="2017-09" db="EMBL/GenBank/DDBJ databases">
        <authorList>
            <person name="Varghese N."/>
            <person name="Submissions S."/>
        </authorList>
    </citation>
    <scope>NUCLEOTIDE SEQUENCE [LARGE SCALE GENOMIC DNA]</scope>
    <source>
        <strain evidence="2">JKS000234</strain>
    </source>
</reference>
<proteinExistence type="predicted"/>
<keyword evidence="2" id="KW-1185">Reference proteome</keyword>
<protein>
    <submittedName>
        <fullName evidence="1">Uncharacterized protein</fullName>
    </submittedName>
</protein>
<dbReference type="EMBL" id="OCMY01000001">
    <property type="protein sequence ID" value="SOD36914.1"/>
    <property type="molecule type" value="Genomic_DNA"/>
</dbReference>
<evidence type="ECO:0000313" key="1">
    <source>
        <dbReference type="EMBL" id="SOD36914.1"/>
    </source>
</evidence>
<accession>A0A286BRY3</accession>
<gene>
    <name evidence="1" type="ORF">SAMN06273570_1233</name>
</gene>
<dbReference type="Proteomes" id="UP000219271">
    <property type="component" value="Unassembled WGS sequence"/>
</dbReference>
<organism evidence="1 2">
    <name type="scientific">Candidatus Pantoea floridensis</name>
    <dbReference type="NCBI Taxonomy" id="1938870"/>
    <lineage>
        <taxon>Bacteria</taxon>
        <taxon>Pseudomonadati</taxon>
        <taxon>Pseudomonadota</taxon>
        <taxon>Gammaproteobacteria</taxon>
        <taxon>Enterobacterales</taxon>
        <taxon>Erwiniaceae</taxon>
        <taxon>Pantoea</taxon>
    </lineage>
</organism>
<name>A0A286BRY3_9GAMM</name>